<dbReference type="STRING" id="446462.Amir_0639"/>
<keyword evidence="3" id="KW-1185">Reference proteome</keyword>
<evidence type="ECO:0000313" key="2">
    <source>
        <dbReference type="EMBL" id="ACU34602.1"/>
    </source>
</evidence>
<dbReference type="KEGG" id="ami:Amir_0639"/>
<dbReference type="RefSeq" id="WP_012783264.1">
    <property type="nucleotide sequence ID" value="NC_013093.1"/>
</dbReference>
<dbReference type="eggNOG" id="ENOG50326W2">
    <property type="taxonomic scope" value="Bacteria"/>
</dbReference>
<accession>C6WJH0</accession>
<name>C6WJH0_ACTMD</name>
<dbReference type="EMBL" id="CP001630">
    <property type="protein sequence ID" value="ACU34602.1"/>
    <property type="molecule type" value="Genomic_DNA"/>
</dbReference>
<feature type="region of interest" description="Disordered" evidence="1">
    <location>
        <begin position="107"/>
        <end position="131"/>
    </location>
</feature>
<protein>
    <submittedName>
        <fullName evidence="2">Uncharacterized protein</fullName>
    </submittedName>
</protein>
<gene>
    <name evidence="2" type="ordered locus">Amir_0639</name>
</gene>
<organism evidence="2 3">
    <name type="scientific">Actinosynnema mirum (strain ATCC 29888 / DSM 43827 / JCM 3225 / NBRC 14064 / NCIMB 13271 / NRRL B-12336 / IMRU 3971 / 101)</name>
    <dbReference type="NCBI Taxonomy" id="446462"/>
    <lineage>
        <taxon>Bacteria</taxon>
        <taxon>Bacillati</taxon>
        <taxon>Actinomycetota</taxon>
        <taxon>Actinomycetes</taxon>
        <taxon>Pseudonocardiales</taxon>
        <taxon>Pseudonocardiaceae</taxon>
        <taxon>Actinosynnema</taxon>
    </lineage>
</organism>
<dbReference type="Proteomes" id="UP000002213">
    <property type="component" value="Chromosome"/>
</dbReference>
<evidence type="ECO:0000313" key="3">
    <source>
        <dbReference type="Proteomes" id="UP000002213"/>
    </source>
</evidence>
<proteinExistence type="predicted"/>
<dbReference type="HOGENOM" id="CLU_1444826_0_0_11"/>
<sequence>MSLLAEVAAVLRQVVDWADSARVLLRTAADLLEETTTDLATALLGSSNEAASQLLGTFAHCHRLAESLLDRLGAAEEHLDSYLENLLGDGDGVPLWRLPVGRLHGEDAHGHTNREGVGIGRPALGSKKEPVREVRTTEELVAVFRALVRGGRRVHKPSYRGLLCRLPTARRSATGSSPRAPRNRPST</sequence>
<feature type="region of interest" description="Disordered" evidence="1">
    <location>
        <begin position="167"/>
        <end position="187"/>
    </location>
</feature>
<reference evidence="2 3" key="1">
    <citation type="journal article" date="2009" name="Stand. Genomic Sci.">
        <title>Complete genome sequence of Actinosynnema mirum type strain (101).</title>
        <authorList>
            <person name="Land M."/>
            <person name="Lapidus A."/>
            <person name="Mayilraj S."/>
            <person name="Chen F."/>
            <person name="Copeland A."/>
            <person name="Del Rio T.G."/>
            <person name="Nolan M."/>
            <person name="Lucas S."/>
            <person name="Tice H."/>
            <person name="Cheng J.F."/>
            <person name="Chertkov O."/>
            <person name="Bruce D."/>
            <person name="Goodwin L."/>
            <person name="Pitluck S."/>
            <person name="Rohde M."/>
            <person name="Goker M."/>
            <person name="Pati A."/>
            <person name="Ivanova N."/>
            <person name="Mavromatis K."/>
            <person name="Chen A."/>
            <person name="Palaniappan K."/>
            <person name="Hauser L."/>
            <person name="Chang Y.J."/>
            <person name="Jeffries C.C."/>
            <person name="Brettin T."/>
            <person name="Detter J.C."/>
            <person name="Han C."/>
            <person name="Chain P."/>
            <person name="Tindall B.J."/>
            <person name="Bristow J."/>
            <person name="Eisen J.A."/>
            <person name="Markowitz V."/>
            <person name="Hugenholtz P."/>
            <person name="Kyrpides N.C."/>
            <person name="Klenk H.P."/>
        </authorList>
    </citation>
    <scope>NUCLEOTIDE SEQUENCE [LARGE SCALE GENOMIC DNA]</scope>
    <source>
        <strain evidence="3">ATCC 29888 / DSM 43827 / JCM 3225 / NBRC 14064 / NCIMB 13271 / NRRL B-12336 / IMRU 3971 / 101</strain>
    </source>
</reference>
<evidence type="ECO:0000256" key="1">
    <source>
        <dbReference type="SAM" id="MobiDB-lite"/>
    </source>
</evidence>
<dbReference type="AlphaFoldDB" id="C6WJH0"/>